<sequence>LETMSARLATEACVTLPLLGGAWDERSIVADPALAEPLRLAMERFAAFIRTVRAAV</sequence>
<gene>
    <name evidence="1" type="ORF">S03H2_24930</name>
</gene>
<evidence type="ECO:0000313" key="1">
    <source>
        <dbReference type="EMBL" id="GAH42954.1"/>
    </source>
</evidence>
<accession>X1GMY3</accession>
<comment type="caution">
    <text evidence="1">The sequence shown here is derived from an EMBL/GenBank/DDBJ whole genome shotgun (WGS) entry which is preliminary data.</text>
</comment>
<organism evidence="1">
    <name type="scientific">marine sediment metagenome</name>
    <dbReference type="NCBI Taxonomy" id="412755"/>
    <lineage>
        <taxon>unclassified sequences</taxon>
        <taxon>metagenomes</taxon>
        <taxon>ecological metagenomes</taxon>
    </lineage>
</organism>
<dbReference type="AlphaFoldDB" id="X1GMY3"/>
<name>X1GMY3_9ZZZZ</name>
<feature type="non-terminal residue" evidence="1">
    <location>
        <position position="1"/>
    </location>
</feature>
<reference evidence="1" key="1">
    <citation type="journal article" date="2014" name="Front. Microbiol.">
        <title>High frequency of phylogenetically diverse reductive dehalogenase-homologous genes in deep subseafloor sedimentary metagenomes.</title>
        <authorList>
            <person name="Kawai M."/>
            <person name="Futagami T."/>
            <person name="Toyoda A."/>
            <person name="Takaki Y."/>
            <person name="Nishi S."/>
            <person name="Hori S."/>
            <person name="Arai W."/>
            <person name="Tsubouchi T."/>
            <person name="Morono Y."/>
            <person name="Uchiyama I."/>
            <person name="Ito T."/>
            <person name="Fujiyama A."/>
            <person name="Inagaki F."/>
            <person name="Takami H."/>
        </authorList>
    </citation>
    <scope>NUCLEOTIDE SEQUENCE</scope>
    <source>
        <strain evidence="1">Expedition CK06-06</strain>
    </source>
</reference>
<protein>
    <submittedName>
        <fullName evidence="1">Uncharacterized protein</fullName>
    </submittedName>
</protein>
<dbReference type="EMBL" id="BARU01013978">
    <property type="protein sequence ID" value="GAH42954.1"/>
    <property type="molecule type" value="Genomic_DNA"/>
</dbReference>
<proteinExistence type="predicted"/>